<name>A0A4V2NWA7_9BACT</name>
<dbReference type="GO" id="GO:0005524">
    <property type="term" value="F:ATP binding"/>
    <property type="evidence" value="ECO:0007669"/>
    <property type="project" value="UniProtKB-KW"/>
</dbReference>
<keyword evidence="7" id="KW-0548">Nucleotidyltransferase</keyword>
<dbReference type="EC" id="2.7.7.87" evidence="3"/>
<keyword evidence="5" id="KW-0808">Transferase</keyword>
<dbReference type="PANTHER" id="PTHR17490:SF16">
    <property type="entry name" value="THREONYLCARBAMOYL-AMP SYNTHASE"/>
    <property type="match status" value="1"/>
</dbReference>
<dbReference type="GO" id="GO:0005737">
    <property type="term" value="C:cytoplasm"/>
    <property type="evidence" value="ECO:0007669"/>
    <property type="project" value="UniProtKB-SubCell"/>
</dbReference>
<evidence type="ECO:0000256" key="10">
    <source>
        <dbReference type="ARBA" id="ARBA00029774"/>
    </source>
</evidence>
<evidence type="ECO:0000256" key="9">
    <source>
        <dbReference type="ARBA" id="ARBA00022840"/>
    </source>
</evidence>
<dbReference type="NCBIfam" id="TIGR00057">
    <property type="entry name" value="L-threonylcarbamoyladenylate synthase"/>
    <property type="match status" value="1"/>
</dbReference>
<dbReference type="SUPFAM" id="SSF55821">
    <property type="entry name" value="YrdC/RibB"/>
    <property type="match status" value="1"/>
</dbReference>
<keyword evidence="4" id="KW-0963">Cytoplasm</keyword>
<evidence type="ECO:0000256" key="6">
    <source>
        <dbReference type="ARBA" id="ARBA00022694"/>
    </source>
</evidence>
<dbReference type="InterPro" id="IPR050156">
    <property type="entry name" value="TC-AMP_synthase_SUA5"/>
</dbReference>
<dbReference type="InterPro" id="IPR006070">
    <property type="entry name" value="Sua5-like_dom"/>
</dbReference>
<accession>A0A4V2NWA7</accession>
<keyword evidence="6" id="KW-0819">tRNA processing</keyword>
<comment type="similarity">
    <text evidence="2">Belongs to the SUA5 family.</text>
</comment>
<evidence type="ECO:0000313" key="13">
    <source>
        <dbReference type="EMBL" id="TCJ16572.1"/>
    </source>
</evidence>
<dbReference type="Gene3D" id="3.90.870.10">
    <property type="entry name" value="DHBP synthase"/>
    <property type="match status" value="1"/>
</dbReference>
<keyword evidence="9" id="KW-0067">ATP-binding</keyword>
<dbReference type="Proteomes" id="UP000295334">
    <property type="component" value="Unassembled WGS sequence"/>
</dbReference>
<dbReference type="GO" id="GO:0000049">
    <property type="term" value="F:tRNA binding"/>
    <property type="evidence" value="ECO:0007669"/>
    <property type="project" value="TreeGrafter"/>
</dbReference>
<comment type="catalytic activity">
    <reaction evidence="11">
        <text>L-threonine + hydrogencarbonate + ATP = L-threonylcarbamoyladenylate + diphosphate + H2O</text>
        <dbReference type="Rhea" id="RHEA:36407"/>
        <dbReference type="ChEBI" id="CHEBI:15377"/>
        <dbReference type="ChEBI" id="CHEBI:17544"/>
        <dbReference type="ChEBI" id="CHEBI:30616"/>
        <dbReference type="ChEBI" id="CHEBI:33019"/>
        <dbReference type="ChEBI" id="CHEBI:57926"/>
        <dbReference type="ChEBI" id="CHEBI:73682"/>
        <dbReference type="EC" id="2.7.7.87"/>
    </reaction>
</comment>
<dbReference type="EMBL" id="SJZI01000011">
    <property type="protein sequence ID" value="TCJ16572.1"/>
    <property type="molecule type" value="Genomic_DNA"/>
</dbReference>
<dbReference type="GO" id="GO:0008033">
    <property type="term" value="P:tRNA processing"/>
    <property type="evidence" value="ECO:0007669"/>
    <property type="project" value="UniProtKB-KW"/>
</dbReference>
<evidence type="ECO:0000259" key="12">
    <source>
        <dbReference type="PROSITE" id="PS51163"/>
    </source>
</evidence>
<dbReference type="PANTHER" id="PTHR17490">
    <property type="entry name" value="SUA5"/>
    <property type="match status" value="1"/>
</dbReference>
<dbReference type="Pfam" id="PF01300">
    <property type="entry name" value="Sua5_yciO_yrdC"/>
    <property type="match status" value="1"/>
</dbReference>
<evidence type="ECO:0000256" key="8">
    <source>
        <dbReference type="ARBA" id="ARBA00022741"/>
    </source>
</evidence>
<reference evidence="13 14" key="1">
    <citation type="submission" date="2019-03" db="EMBL/GenBank/DDBJ databases">
        <authorList>
            <person name="Kim M.K.M."/>
        </authorList>
    </citation>
    <scope>NUCLEOTIDE SEQUENCE [LARGE SCALE GENOMIC DNA]</scope>
    <source>
        <strain evidence="13 14">17J68-12</strain>
    </source>
</reference>
<dbReference type="GO" id="GO:0006450">
    <property type="term" value="P:regulation of translational fidelity"/>
    <property type="evidence" value="ECO:0007669"/>
    <property type="project" value="TreeGrafter"/>
</dbReference>
<organism evidence="13 14">
    <name type="scientific">Flaviaesturariibacter flavus</name>
    <dbReference type="NCBI Taxonomy" id="2502780"/>
    <lineage>
        <taxon>Bacteria</taxon>
        <taxon>Pseudomonadati</taxon>
        <taxon>Bacteroidota</taxon>
        <taxon>Chitinophagia</taxon>
        <taxon>Chitinophagales</taxon>
        <taxon>Chitinophagaceae</taxon>
        <taxon>Flaviaestuariibacter</taxon>
    </lineage>
</organism>
<comment type="caution">
    <text evidence="13">The sequence shown here is derived from an EMBL/GenBank/DDBJ whole genome shotgun (WGS) entry which is preliminary data.</text>
</comment>
<dbReference type="GO" id="GO:0003725">
    <property type="term" value="F:double-stranded RNA binding"/>
    <property type="evidence" value="ECO:0007669"/>
    <property type="project" value="InterPro"/>
</dbReference>
<dbReference type="RefSeq" id="WP_131448425.1">
    <property type="nucleotide sequence ID" value="NZ_SJZI01000011.1"/>
</dbReference>
<evidence type="ECO:0000313" key="14">
    <source>
        <dbReference type="Proteomes" id="UP000295334"/>
    </source>
</evidence>
<dbReference type="AlphaFoldDB" id="A0A4V2NWA7"/>
<dbReference type="InterPro" id="IPR017945">
    <property type="entry name" value="DHBP_synth_RibB-like_a/b_dom"/>
</dbReference>
<feature type="domain" description="YrdC-like" evidence="12">
    <location>
        <begin position="7"/>
        <end position="192"/>
    </location>
</feature>
<comment type="subcellular location">
    <subcellularLocation>
        <location evidence="1">Cytoplasm</location>
    </subcellularLocation>
</comment>
<gene>
    <name evidence="13" type="ORF">EPD60_07450</name>
</gene>
<protein>
    <recommendedName>
        <fullName evidence="10">L-threonylcarbamoyladenylate synthase</fullName>
        <ecNumber evidence="3">2.7.7.87</ecNumber>
    </recommendedName>
    <alternativeName>
        <fullName evidence="10">L-threonylcarbamoyladenylate synthase</fullName>
    </alternativeName>
</protein>
<proteinExistence type="inferred from homology"/>
<sequence length="192" mass="21028">MENAFFNSEIEAALAALRRGGTLLYPTDTVWGLGCDARNAEAVSRIYTIKRRPDSKSLIVLASSARDILELVAAPDPEALAFMEVQERPTTVIFSDAIGLPGNLIAEDGSIAIRIVRDPFCRHLVRRLGGPIVSTSANISGEPAAPFFKDISEPIRTGVDHIVRWRQDDETPAQPSMIVKWIGGGKYEVIRK</sequence>
<dbReference type="PROSITE" id="PS51163">
    <property type="entry name" value="YRDC"/>
    <property type="match status" value="1"/>
</dbReference>
<evidence type="ECO:0000256" key="1">
    <source>
        <dbReference type="ARBA" id="ARBA00004496"/>
    </source>
</evidence>
<dbReference type="GO" id="GO:0061710">
    <property type="term" value="F:L-threonylcarbamoyladenylate synthase"/>
    <property type="evidence" value="ECO:0007669"/>
    <property type="project" value="UniProtKB-EC"/>
</dbReference>
<evidence type="ECO:0000256" key="11">
    <source>
        <dbReference type="ARBA" id="ARBA00048366"/>
    </source>
</evidence>
<evidence type="ECO:0000256" key="2">
    <source>
        <dbReference type="ARBA" id="ARBA00007663"/>
    </source>
</evidence>
<keyword evidence="14" id="KW-1185">Reference proteome</keyword>
<keyword evidence="8" id="KW-0547">Nucleotide-binding</keyword>
<evidence type="ECO:0000256" key="5">
    <source>
        <dbReference type="ARBA" id="ARBA00022679"/>
    </source>
</evidence>
<evidence type="ECO:0000256" key="3">
    <source>
        <dbReference type="ARBA" id="ARBA00012584"/>
    </source>
</evidence>
<evidence type="ECO:0000256" key="4">
    <source>
        <dbReference type="ARBA" id="ARBA00022490"/>
    </source>
</evidence>
<evidence type="ECO:0000256" key="7">
    <source>
        <dbReference type="ARBA" id="ARBA00022695"/>
    </source>
</evidence>
<dbReference type="OrthoDB" id="9814580at2"/>